<protein>
    <submittedName>
        <fullName evidence="1">Uncharacterized protein</fullName>
    </submittedName>
</protein>
<sequence length="238" mass="27813">MLDMELPGRSHSQLHCAYERGISQTSKKHTFLFNNGEGDADQILLLIMDYGRRHSQLHCAYERGISQTSKKHTFLFNNGEGDADQILLLIMDYGRRSGRCDRMGYTEIKDHDYRDVDYRGYSHDGGYNDSDGLSKDRQHGRGDFDENRFRARGNREGGDGHRRGSGFTNSHAHFEQEERDFRFEDEHDAHDVRDYERYRRRSEEWRRDGGQAEEEKYSRSVGSRRVGIMGSVIVNNNY</sequence>
<organism evidence="1 2">
    <name type="scientific">Pangasius djambal</name>
    <dbReference type="NCBI Taxonomy" id="1691987"/>
    <lineage>
        <taxon>Eukaryota</taxon>
        <taxon>Metazoa</taxon>
        <taxon>Chordata</taxon>
        <taxon>Craniata</taxon>
        <taxon>Vertebrata</taxon>
        <taxon>Euteleostomi</taxon>
        <taxon>Actinopterygii</taxon>
        <taxon>Neopterygii</taxon>
        <taxon>Teleostei</taxon>
        <taxon>Ostariophysi</taxon>
        <taxon>Siluriformes</taxon>
        <taxon>Pangasiidae</taxon>
        <taxon>Pangasius</taxon>
    </lineage>
</organism>
<keyword evidence="2" id="KW-1185">Reference proteome</keyword>
<name>A0ACC5Z2H7_9TELE</name>
<gene>
    <name evidence="1" type="ORF">PDJAM_G00070110</name>
</gene>
<evidence type="ECO:0000313" key="2">
    <source>
        <dbReference type="Proteomes" id="UP000830395"/>
    </source>
</evidence>
<dbReference type="EMBL" id="CM040990">
    <property type="protein sequence ID" value="MCJ8741376.1"/>
    <property type="molecule type" value="Genomic_DNA"/>
</dbReference>
<reference evidence="1" key="1">
    <citation type="submission" date="2020-02" db="EMBL/GenBank/DDBJ databases">
        <title>Genome sequencing of the panga catfish, Pangasius djambal.</title>
        <authorList>
            <person name="Wen M."/>
            <person name="Zahm M."/>
            <person name="Roques C."/>
            <person name="Cabau C."/>
            <person name="Klopp C."/>
            <person name="Donnadieu C."/>
            <person name="Jouanno E."/>
            <person name="Avarre J.-C."/>
            <person name="Campet M."/>
            <person name="Ha T."/>
            <person name="Dugue R."/>
            <person name="Lampietro C."/>
            <person name="Louis A."/>
            <person name="Herpin A."/>
            <person name="Echchiki A."/>
            <person name="Berthelot C."/>
            <person name="Parey E."/>
            <person name="Roest-Crollius H."/>
            <person name="Braasch I."/>
            <person name="Postlethwait J.H."/>
            <person name="Bobe J."/>
            <person name="Montfort J."/>
            <person name="Bouchez O."/>
            <person name="Begum T."/>
            <person name="Schartl M."/>
            <person name="Gustiano R."/>
            <person name="Guiguen Y."/>
        </authorList>
    </citation>
    <scope>NUCLEOTIDE SEQUENCE</scope>
    <source>
        <strain evidence="1">Pdj_M5554</strain>
    </source>
</reference>
<accession>A0ACC5Z2H7</accession>
<proteinExistence type="predicted"/>
<dbReference type="Proteomes" id="UP000830395">
    <property type="component" value="Chromosome 16"/>
</dbReference>
<evidence type="ECO:0000313" key="1">
    <source>
        <dbReference type="EMBL" id="MCJ8741376.1"/>
    </source>
</evidence>
<comment type="caution">
    <text evidence="1">The sequence shown here is derived from an EMBL/GenBank/DDBJ whole genome shotgun (WGS) entry which is preliminary data.</text>
</comment>